<dbReference type="PROSITE" id="PS51296">
    <property type="entry name" value="RIESKE"/>
    <property type="match status" value="1"/>
</dbReference>
<evidence type="ECO:0000256" key="2">
    <source>
        <dbReference type="ARBA" id="ARBA00022714"/>
    </source>
</evidence>
<dbReference type="PRINTS" id="PR00090">
    <property type="entry name" value="RNGDIOXGNASE"/>
</dbReference>
<dbReference type="InterPro" id="IPR036922">
    <property type="entry name" value="Rieske_2Fe-2S_sf"/>
</dbReference>
<evidence type="ECO:0000256" key="6">
    <source>
        <dbReference type="ARBA" id="ARBA00023014"/>
    </source>
</evidence>
<dbReference type="Proteomes" id="UP000708298">
    <property type="component" value="Unassembled WGS sequence"/>
</dbReference>
<keyword evidence="6" id="KW-0411">Iron-sulfur</keyword>
<dbReference type="InterPro" id="IPR015879">
    <property type="entry name" value="Ring_hydroxy_dOase_asu_C_dom"/>
</dbReference>
<protein>
    <submittedName>
        <fullName evidence="9">Aromatic ring-hydroxylating dioxygenase subunit alpha</fullName>
    </submittedName>
</protein>
<evidence type="ECO:0000259" key="8">
    <source>
        <dbReference type="PROSITE" id="PS51296"/>
    </source>
</evidence>
<evidence type="ECO:0000256" key="7">
    <source>
        <dbReference type="ARBA" id="ARBA00023027"/>
    </source>
</evidence>
<gene>
    <name evidence="9" type="ORF">ASILVAE211_04675</name>
</gene>
<dbReference type="EMBL" id="JAESVB010000002">
    <property type="protein sequence ID" value="MCB8874470.1"/>
    <property type="molecule type" value="Genomic_DNA"/>
</dbReference>
<dbReference type="AlphaFoldDB" id="A0A964DXN6"/>
<keyword evidence="7" id="KW-0520">NAD</keyword>
<keyword evidence="4" id="KW-0560">Oxidoreductase</keyword>
<evidence type="ECO:0000313" key="10">
    <source>
        <dbReference type="Proteomes" id="UP000708298"/>
    </source>
</evidence>
<sequence length="425" mass="47626">MTLKQTGLNAETVAALRSLIARRQPGYSLEAPFYTSPEIFEADMELIFGRTWIYVAVEPEVPEPGDYVTVNLGRNSIVILRDDDMGLRAFHNVCRHRGARLVQGESGAVGNLVCPYHQWTYDLEGKLIYAEHMGEDFDKSCFGLKKVHVRSIAGLIFICLAAEAPTDIDELDRVMTPYLAPHDLPNTKIAASIDLIEKGNWKLTLENNRECYHCSGNHPELTIPLFAYGFGFAPGQMDETELAQAARYDELVTTSHARWESCGIPSAEVDHLDDCITGFRTQRLPIDQSGESQTLDTKVASKKLLGNLTDTALGGLSFWTQPNSWHHFMSDHIVTFTTIPLDAETTLVRTKWLVHKDAREGIDYDVENLTSVWNATNVQDATLVEYAQAGARTPAYEPGPYSPFTEMLVEKFCKWYLDRLKDGIA</sequence>
<reference evidence="9" key="1">
    <citation type="journal article" date="2021" name="Microorganisms">
        <title>Acidisoma silvae sp. nov. and Acidisomacellulosilytica sp. nov., Two Acidophilic Bacteria Isolated from Decaying Wood, Hydrolyzing Cellulose and Producing Poly-3-hydroxybutyrate.</title>
        <authorList>
            <person name="Mieszkin S."/>
            <person name="Pouder E."/>
            <person name="Uroz S."/>
            <person name="Simon-Colin C."/>
            <person name="Alain K."/>
        </authorList>
    </citation>
    <scope>NUCLEOTIDE SEQUENCE</scope>
    <source>
        <strain evidence="9">HW T2.11</strain>
    </source>
</reference>
<dbReference type="PANTHER" id="PTHR43756">
    <property type="entry name" value="CHOLINE MONOOXYGENASE, CHLOROPLASTIC"/>
    <property type="match status" value="1"/>
</dbReference>
<dbReference type="Gene3D" id="2.102.10.10">
    <property type="entry name" value="Rieske [2Fe-2S] iron-sulphur domain"/>
    <property type="match status" value="1"/>
</dbReference>
<dbReference type="PROSITE" id="PS00570">
    <property type="entry name" value="RING_HYDROXYL_ALPHA"/>
    <property type="match status" value="1"/>
</dbReference>
<dbReference type="PANTHER" id="PTHR43756:SF5">
    <property type="entry name" value="CHOLINE MONOOXYGENASE, CHLOROPLASTIC"/>
    <property type="match status" value="1"/>
</dbReference>
<proteinExistence type="predicted"/>
<dbReference type="SUPFAM" id="SSF55961">
    <property type="entry name" value="Bet v1-like"/>
    <property type="match status" value="1"/>
</dbReference>
<dbReference type="InterPro" id="IPR017941">
    <property type="entry name" value="Rieske_2Fe-2S"/>
</dbReference>
<keyword evidence="3" id="KW-0479">Metal-binding</keyword>
<comment type="cofactor">
    <cofactor evidence="1">
        <name>Fe cation</name>
        <dbReference type="ChEBI" id="CHEBI:24875"/>
    </cofactor>
</comment>
<dbReference type="RefSeq" id="WP_227320148.1">
    <property type="nucleotide sequence ID" value="NZ_JAESVB010000002.1"/>
</dbReference>
<organism evidence="9 10">
    <name type="scientific">Acidisoma silvae</name>
    <dbReference type="NCBI Taxonomy" id="2802396"/>
    <lineage>
        <taxon>Bacteria</taxon>
        <taxon>Pseudomonadati</taxon>
        <taxon>Pseudomonadota</taxon>
        <taxon>Alphaproteobacteria</taxon>
        <taxon>Acetobacterales</taxon>
        <taxon>Acidocellaceae</taxon>
        <taxon>Acidisoma</taxon>
    </lineage>
</organism>
<dbReference type="CDD" id="cd03469">
    <property type="entry name" value="Rieske_RO_Alpha_N"/>
    <property type="match status" value="1"/>
</dbReference>
<keyword evidence="10" id="KW-1185">Reference proteome</keyword>
<dbReference type="Pfam" id="PF00848">
    <property type="entry name" value="Ring_hydroxyl_A"/>
    <property type="match status" value="1"/>
</dbReference>
<dbReference type="InterPro" id="IPR001663">
    <property type="entry name" value="Rng_hydr_dOase-A"/>
</dbReference>
<comment type="caution">
    <text evidence="9">The sequence shown here is derived from an EMBL/GenBank/DDBJ whole genome shotgun (WGS) entry which is preliminary data.</text>
</comment>
<dbReference type="GO" id="GO:0051537">
    <property type="term" value="F:2 iron, 2 sulfur cluster binding"/>
    <property type="evidence" value="ECO:0007669"/>
    <property type="project" value="UniProtKB-KW"/>
</dbReference>
<evidence type="ECO:0000256" key="5">
    <source>
        <dbReference type="ARBA" id="ARBA00023004"/>
    </source>
</evidence>
<keyword evidence="5" id="KW-0408">Iron</keyword>
<dbReference type="GO" id="GO:0051213">
    <property type="term" value="F:dioxygenase activity"/>
    <property type="evidence" value="ECO:0007669"/>
    <property type="project" value="UniProtKB-KW"/>
</dbReference>
<evidence type="ECO:0000256" key="1">
    <source>
        <dbReference type="ARBA" id="ARBA00001962"/>
    </source>
</evidence>
<reference evidence="9" key="2">
    <citation type="submission" date="2021-01" db="EMBL/GenBank/DDBJ databases">
        <authorList>
            <person name="Mieszkin S."/>
            <person name="Pouder E."/>
            <person name="Alain K."/>
        </authorList>
    </citation>
    <scope>NUCLEOTIDE SEQUENCE</scope>
    <source>
        <strain evidence="9">HW T2.11</strain>
    </source>
</reference>
<dbReference type="SUPFAM" id="SSF50022">
    <property type="entry name" value="ISP domain"/>
    <property type="match status" value="1"/>
</dbReference>
<keyword evidence="2" id="KW-0001">2Fe-2S</keyword>
<feature type="domain" description="Rieske" evidence="8">
    <location>
        <begin position="52"/>
        <end position="158"/>
    </location>
</feature>
<accession>A0A964DXN6</accession>
<keyword evidence="9" id="KW-0223">Dioxygenase</keyword>
<evidence type="ECO:0000256" key="3">
    <source>
        <dbReference type="ARBA" id="ARBA00022723"/>
    </source>
</evidence>
<dbReference type="InterPro" id="IPR015881">
    <property type="entry name" value="ARHD_Rieske_2Fe_2S"/>
</dbReference>
<dbReference type="CDD" id="cd08884">
    <property type="entry name" value="RHO_alpha_C_GbcA-like"/>
    <property type="match status" value="1"/>
</dbReference>
<evidence type="ECO:0000313" key="9">
    <source>
        <dbReference type="EMBL" id="MCB8874470.1"/>
    </source>
</evidence>
<dbReference type="Gene3D" id="3.90.380.10">
    <property type="entry name" value="Naphthalene 1,2-dioxygenase Alpha Subunit, Chain A, domain 1"/>
    <property type="match status" value="1"/>
</dbReference>
<name>A0A964DXN6_9PROT</name>
<evidence type="ECO:0000256" key="4">
    <source>
        <dbReference type="ARBA" id="ARBA00023002"/>
    </source>
</evidence>
<dbReference type="Pfam" id="PF00355">
    <property type="entry name" value="Rieske"/>
    <property type="match status" value="1"/>
</dbReference>
<dbReference type="GO" id="GO:0005506">
    <property type="term" value="F:iron ion binding"/>
    <property type="evidence" value="ECO:0007669"/>
    <property type="project" value="InterPro"/>
</dbReference>